<dbReference type="InterPro" id="IPR007630">
    <property type="entry name" value="RNA_pol_sigma70_r4"/>
</dbReference>
<dbReference type="InterPro" id="IPR036388">
    <property type="entry name" value="WH-like_DNA-bd_sf"/>
</dbReference>
<name>A0A1A8XS77_9PROT</name>
<dbReference type="GO" id="GO:0003677">
    <property type="term" value="F:DNA binding"/>
    <property type="evidence" value="ECO:0007669"/>
    <property type="project" value="UniProtKB-KW"/>
</dbReference>
<feature type="domain" description="RNA polymerase sigma-70 region 4" evidence="8">
    <location>
        <begin position="227"/>
        <end position="276"/>
    </location>
</feature>
<dbReference type="PANTHER" id="PTHR43133:SF66">
    <property type="entry name" value="ECF RNA POLYMERASE SIGMA FACTOR SIGK"/>
    <property type="match status" value="1"/>
</dbReference>
<dbReference type="InterPro" id="IPR007627">
    <property type="entry name" value="RNA_pol_sigma70_r2"/>
</dbReference>
<feature type="domain" description="RNA polymerase sigma-70 region 2" evidence="7">
    <location>
        <begin position="125"/>
        <end position="193"/>
    </location>
</feature>
<proteinExistence type="inferred from homology"/>
<dbReference type="InterPro" id="IPR013324">
    <property type="entry name" value="RNA_pol_sigma_r3/r4-like"/>
</dbReference>
<feature type="compositionally biased region" description="Polar residues" evidence="6">
    <location>
        <begin position="66"/>
        <end position="75"/>
    </location>
</feature>
<dbReference type="InterPro" id="IPR039425">
    <property type="entry name" value="RNA_pol_sigma-70-like"/>
</dbReference>
<evidence type="ECO:0000256" key="3">
    <source>
        <dbReference type="ARBA" id="ARBA00023082"/>
    </source>
</evidence>
<dbReference type="Pfam" id="PF04545">
    <property type="entry name" value="Sigma70_r4"/>
    <property type="match status" value="1"/>
</dbReference>
<keyword evidence="10" id="KW-1185">Reference proteome</keyword>
<dbReference type="AlphaFoldDB" id="A0A1A8XS77"/>
<evidence type="ECO:0000256" key="2">
    <source>
        <dbReference type="ARBA" id="ARBA00023015"/>
    </source>
</evidence>
<keyword evidence="3" id="KW-0731">Sigma factor</keyword>
<dbReference type="Proteomes" id="UP000199169">
    <property type="component" value="Unassembled WGS sequence"/>
</dbReference>
<evidence type="ECO:0000256" key="4">
    <source>
        <dbReference type="ARBA" id="ARBA00023125"/>
    </source>
</evidence>
<evidence type="ECO:0000256" key="1">
    <source>
        <dbReference type="ARBA" id="ARBA00010641"/>
    </source>
</evidence>
<organism evidence="9 10">
    <name type="scientific">Candidatus Accumulibacter aalborgensis</name>
    <dbReference type="NCBI Taxonomy" id="1860102"/>
    <lineage>
        <taxon>Bacteria</taxon>
        <taxon>Pseudomonadati</taxon>
        <taxon>Pseudomonadota</taxon>
        <taxon>Betaproteobacteria</taxon>
        <taxon>Candidatus Accumulibacter</taxon>
    </lineage>
</organism>
<dbReference type="EMBL" id="FLQX01000119">
    <property type="protein sequence ID" value="SBT07362.1"/>
    <property type="molecule type" value="Genomic_DNA"/>
</dbReference>
<dbReference type="GO" id="GO:0006352">
    <property type="term" value="P:DNA-templated transcription initiation"/>
    <property type="evidence" value="ECO:0007669"/>
    <property type="project" value="InterPro"/>
</dbReference>
<dbReference type="SUPFAM" id="SSF88946">
    <property type="entry name" value="Sigma2 domain of RNA polymerase sigma factors"/>
    <property type="match status" value="1"/>
</dbReference>
<gene>
    <name evidence="9" type="ORF">ACCAA_420066</name>
</gene>
<dbReference type="Gene3D" id="1.10.10.10">
    <property type="entry name" value="Winged helix-like DNA-binding domain superfamily/Winged helix DNA-binding domain"/>
    <property type="match status" value="1"/>
</dbReference>
<dbReference type="RefSeq" id="WP_245754563.1">
    <property type="nucleotide sequence ID" value="NZ_FLQX01000119.1"/>
</dbReference>
<evidence type="ECO:0000259" key="8">
    <source>
        <dbReference type="Pfam" id="PF04545"/>
    </source>
</evidence>
<feature type="region of interest" description="Disordered" evidence="6">
    <location>
        <begin position="1"/>
        <end position="20"/>
    </location>
</feature>
<reference evidence="9 10" key="1">
    <citation type="submission" date="2016-06" db="EMBL/GenBank/DDBJ databases">
        <authorList>
            <person name="Kjaerup R.B."/>
            <person name="Dalgaard T.S."/>
            <person name="Juul-Madsen H.R."/>
        </authorList>
    </citation>
    <scope>NUCLEOTIDE SEQUENCE [LARGE SCALE GENOMIC DNA]</scope>
    <source>
        <strain evidence="9">3</strain>
    </source>
</reference>
<dbReference type="NCBIfam" id="TIGR02937">
    <property type="entry name" value="sigma70-ECF"/>
    <property type="match status" value="1"/>
</dbReference>
<evidence type="ECO:0000256" key="5">
    <source>
        <dbReference type="ARBA" id="ARBA00023163"/>
    </source>
</evidence>
<dbReference type="GO" id="GO:0016987">
    <property type="term" value="F:sigma factor activity"/>
    <property type="evidence" value="ECO:0007669"/>
    <property type="project" value="UniProtKB-KW"/>
</dbReference>
<keyword evidence="4" id="KW-0238">DNA-binding</keyword>
<protein>
    <submittedName>
        <fullName evidence="9">RNA polymerase, sigma-24 subunit, ECF subfamily (Modular protein)</fullName>
    </submittedName>
</protein>
<dbReference type="InterPro" id="IPR013325">
    <property type="entry name" value="RNA_pol_sigma_r2"/>
</dbReference>
<evidence type="ECO:0000256" key="6">
    <source>
        <dbReference type="SAM" id="MobiDB-lite"/>
    </source>
</evidence>
<sequence length="290" mass="31835">MTDCRASEGSPGTAAEPPAGILAARDLRMGFVGTLGTPVRRPKMDGLGRPFGDWPMIGQNAPMGADQNQQPGKTSDQPADAAADEVVPPDGPGDIQRQRALADDARLQSWIARVVHQDQQALAELYEAMAGRTYGLALRITRHVQTAEEVTEDVFWQVWRQAPRFDAARGSVVTWILTIARSRALDALRRRDRAEPLDEEGLAKLHGDGDPEDLLAAVQREHRLHAALRDIDPLPRQLVALAFFRGLSHEEIASQMSLPLGTVKSHIRRTLLRLRQLLGADAPRSPMVTP</sequence>
<dbReference type="Gene3D" id="1.10.1740.10">
    <property type="match status" value="1"/>
</dbReference>
<evidence type="ECO:0000313" key="9">
    <source>
        <dbReference type="EMBL" id="SBT07362.1"/>
    </source>
</evidence>
<feature type="region of interest" description="Disordered" evidence="6">
    <location>
        <begin position="41"/>
        <end position="96"/>
    </location>
</feature>
<comment type="similarity">
    <text evidence="1">Belongs to the sigma-70 factor family. ECF subfamily.</text>
</comment>
<dbReference type="SUPFAM" id="SSF88659">
    <property type="entry name" value="Sigma3 and sigma4 domains of RNA polymerase sigma factors"/>
    <property type="match status" value="1"/>
</dbReference>
<dbReference type="InterPro" id="IPR014284">
    <property type="entry name" value="RNA_pol_sigma-70_dom"/>
</dbReference>
<evidence type="ECO:0000313" key="10">
    <source>
        <dbReference type="Proteomes" id="UP000199169"/>
    </source>
</evidence>
<feature type="compositionally biased region" description="Low complexity" evidence="6">
    <location>
        <begin position="76"/>
        <end position="88"/>
    </location>
</feature>
<evidence type="ECO:0000259" key="7">
    <source>
        <dbReference type="Pfam" id="PF04542"/>
    </source>
</evidence>
<keyword evidence="2" id="KW-0805">Transcription regulation</keyword>
<keyword evidence="5" id="KW-0804">Transcription</keyword>
<dbReference type="STRING" id="1860102.ACCAA_420066"/>
<dbReference type="Pfam" id="PF04542">
    <property type="entry name" value="Sigma70_r2"/>
    <property type="match status" value="1"/>
</dbReference>
<accession>A0A1A8XS77</accession>
<dbReference type="PANTHER" id="PTHR43133">
    <property type="entry name" value="RNA POLYMERASE ECF-TYPE SIGMA FACTO"/>
    <property type="match status" value="1"/>
</dbReference>